<keyword evidence="6 7" id="KW-0472">Membrane</keyword>
<comment type="caution">
    <text evidence="9">The sequence shown here is derived from an EMBL/GenBank/DDBJ whole genome shotgun (WGS) entry which is preliminary data.</text>
</comment>
<sequence length="378" mass="43192">MEMQGREHIGWIDLLRVVACFLVVLSHCCDPFVARFDADRGAFLTGVFTGSFVRACVPLFVMMTGVLLLPVRAELGDFYRKRIGRIVVPLVFWSVVLPLSYFVYLNYVVSTGNPMVVADDHTLGATLTRICTFIFNFNYDTTPLWYLYMLVGLYLIMPVIGAWLQQASRRDIRLVLYVWGVTLLLPYIKMVAPALGYTGNYGNMGILGVCDWNSYGTFYYVSGFIGYLILAYYLAKYPPQWSWKRTLAVTVPMFLGGYLITSFGYVLTQQYFPGDYAYLEIVWLFTGINVFMMTFAVFVVIRKLKVRASVGLSRLASLTFGIYLCHFIFVQVGYDLMGTLDALPVLLRIFCVALFAFGISCALVWIMFRFRPTRRFVR</sequence>
<feature type="domain" description="Acyltransferase 3" evidence="8">
    <location>
        <begin position="10"/>
        <end position="365"/>
    </location>
</feature>
<dbReference type="EMBL" id="JACOOK010000001">
    <property type="protein sequence ID" value="MBC5615896.1"/>
    <property type="molecule type" value="Genomic_DNA"/>
</dbReference>
<feature type="transmembrane region" description="Helical" evidence="7">
    <location>
        <begin position="313"/>
        <end position="334"/>
    </location>
</feature>
<dbReference type="PANTHER" id="PTHR40074">
    <property type="entry name" value="O-ACETYLTRANSFERASE WECH"/>
    <property type="match status" value="1"/>
</dbReference>
<name>A0ABR7CJR2_9BACT</name>
<feature type="transmembrane region" description="Helical" evidence="7">
    <location>
        <begin position="83"/>
        <end position="104"/>
    </location>
</feature>
<keyword evidence="4 7" id="KW-0812">Transmembrane</keyword>
<reference evidence="9 10" key="1">
    <citation type="submission" date="2020-08" db="EMBL/GenBank/DDBJ databases">
        <title>Genome public.</title>
        <authorList>
            <person name="Liu C."/>
            <person name="Sun Q."/>
        </authorList>
    </citation>
    <scope>NUCLEOTIDE SEQUENCE [LARGE SCALE GENOMIC DNA]</scope>
    <source>
        <strain evidence="9 10">New-7</strain>
    </source>
</reference>
<comment type="subcellular location">
    <subcellularLocation>
        <location evidence="1">Cell membrane</location>
        <topology evidence="1">Multi-pass membrane protein</topology>
    </subcellularLocation>
</comment>
<evidence type="ECO:0000256" key="3">
    <source>
        <dbReference type="ARBA" id="ARBA00022475"/>
    </source>
</evidence>
<keyword evidence="9" id="KW-0012">Acyltransferase</keyword>
<proteinExistence type="inferred from homology"/>
<dbReference type="GO" id="GO:0016746">
    <property type="term" value="F:acyltransferase activity"/>
    <property type="evidence" value="ECO:0007669"/>
    <property type="project" value="UniProtKB-KW"/>
</dbReference>
<feature type="transmembrane region" description="Helical" evidence="7">
    <location>
        <begin position="176"/>
        <end position="197"/>
    </location>
</feature>
<organism evidence="9 10">
    <name type="scientific">Alistipes hominis</name>
    <dbReference type="NCBI Taxonomy" id="2763015"/>
    <lineage>
        <taxon>Bacteria</taxon>
        <taxon>Pseudomonadati</taxon>
        <taxon>Bacteroidota</taxon>
        <taxon>Bacteroidia</taxon>
        <taxon>Bacteroidales</taxon>
        <taxon>Rikenellaceae</taxon>
        <taxon>Alistipes</taxon>
    </lineage>
</organism>
<evidence type="ECO:0000256" key="6">
    <source>
        <dbReference type="ARBA" id="ARBA00023136"/>
    </source>
</evidence>
<gene>
    <name evidence="9" type="ORF">H8S08_02525</name>
</gene>
<feature type="transmembrane region" description="Helical" evidence="7">
    <location>
        <begin position="281"/>
        <end position="301"/>
    </location>
</feature>
<evidence type="ECO:0000256" key="4">
    <source>
        <dbReference type="ARBA" id="ARBA00022692"/>
    </source>
</evidence>
<feature type="transmembrane region" description="Helical" evidence="7">
    <location>
        <begin position="145"/>
        <end position="164"/>
    </location>
</feature>
<evidence type="ECO:0000256" key="1">
    <source>
        <dbReference type="ARBA" id="ARBA00004651"/>
    </source>
</evidence>
<dbReference type="Pfam" id="PF01757">
    <property type="entry name" value="Acyl_transf_3"/>
    <property type="match status" value="1"/>
</dbReference>
<keyword evidence="3" id="KW-1003">Cell membrane</keyword>
<evidence type="ECO:0000256" key="5">
    <source>
        <dbReference type="ARBA" id="ARBA00022989"/>
    </source>
</evidence>
<feature type="transmembrane region" description="Helical" evidence="7">
    <location>
        <begin position="247"/>
        <end position="266"/>
    </location>
</feature>
<keyword evidence="10" id="KW-1185">Reference proteome</keyword>
<dbReference type="Proteomes" id="UP000636891">
    <property type="component" value="Unassembled WGS sequence"/>
</dbReference>
<keyword evidence="9" id="KW-0808">Transferase</keyword>
<dbReference type="RefSeq" id="WP_118656407.1">
    <property type="nucleotide sequence ID" value="NZ_JACOOK010000001.1"/>
</dbReference>
<evidence type="ECO:0000313" key="9">
    <source>
        <dbReference type="EMBL" id="MBC5615896.1"/>
    </source>
</evidence>
<protein>
    <submittedName>
        <fullName evidence="9">Acyltransferase family protein</fullName>
    </submittedName>
</protein>
<feature type="transmembrane region" description="Helical" evidence="7">
    <location>
        <begin position="217"/>
        <end position="235"/>
    </location>
</feature>
<evidence type="ECO:0000256" key="2">
    <source>
        <dbReference type="ARBA" id="ARBA00007400"/>
    </source>
</evidence>
<evidence type="ECO:0000256" key="7">
    <source>
        <dbReference type="SAM" id="Phobius"/>
    </source>
</evidence>
<comment type="similarity">
    <text evidence="2">Belongs to the acyltransferase 3 family.</text>
</comment>
<evidence type="ECO:0000259" key="8">
    <source>
        <dbReference type="Pfam" id="PF01757"/>
    </source>
</evidence>
<evidence type="ECO:0000313" key="10">
    <source>
        <dbReference type="Proteomes" id="UP000636891"/>
    </source>
</evidence>
<accession>A0ABR7CJR2</accession>
<feature type="transmembrane region" description="Helical" evidence="7">
    <location>
        <begin position="52"/>
        <end position="71"/>
    </location>
</feature>
<dbReference type="InterPro" id="IPR002656">
    <property type="entry name" value="Acyl_transf_3_dom"/>
</dbReference>
<dbReference type="PANTHER" id="PTHR40074:SF2">
    <property type="entry name" value="O-ACETYLTRANSFERASE WECH"/>
    <property type="match status" value="1"/>
</dbReference>
<feature type="transmembrane region" description="Helical" evidence="7">
    <location>
        <begin position="346"/>
        <end position="368"/>
    </location>
</feature>
<keyword evidence="5 7" id="KW-1133">Transmembrane helix</keyword>